<comment type="caution">
    <text evidence="2">The sequence shown here is derived from an EMBL/GenBank/DDBJ whole genome shotgun (WGS) entry which is preliminary data.</text>
</comment>
<dbReference type="AlphaFoldDB" id="A0A438GAG9"/>
<dbReference type="EMBL" id="QGNW01000504">
    <property type="protein sequence ID" value="RVW69212.1"/>
    <property type="molecule type" value="Genomic_DNA"/>
</dbReference>
<accession>A0A438GAG9</accession>
<keyword evidence="1" id="KW-0732">Signal</keyword>
<feature type="chain" id="PRO_5019329609" evidence="1">
    <location>
        <begin position="22"/>
        <end position="43"/>
    </location>
</feature>
<feature type="signal peptide" evidence="1">
    <location>
        <begin position="1"/>
        <end position="21"/>
    </location>
</feature>
<dbReference type="Proteomes" id="UP000288805">
    <property type="component" value="Unassembled WGS sequence"/>
</dbReference>
<sequence>MTSKQFVGAIAILAFVLPAVAMETEFTVGDDDQEWTINFNYEA</sequence>
<evidence type="ECO:0000256" key="1">
    <source>
        <dbReference type="SAM" id="SignalP"/>
    </source>
</evidence>
<name>A0A438GAG9_VITVI</name>
<evidence type="ECO:0000313" key="3">
    <source>
        <dbReference type="Proteomes" id="UP000288805"/>
    </source>
</evidence>
<organism evidence="2 3">
    <name type="scientific">Vitis vinifera</name>
    <name type="common">Grape</name>
    <dbReference type="NCBI Taxonomy" id="29760"/>
    <lineage>
        <taxon>Eukaryota</taxon>
        <taxon>Viridiplantae</taxon>
        <taxon>Streptophyta</taxon>
        <taxon>Embryophyta</taxon>
        <taxon>Tracheophyta</taxon>
        <taxon>Spermatophyta</taxon>
        <taxon>Magnoliopsida</taxon>
        <taxon>eudicotyledons</taxon>
        <taxon>Gunneridae</taxon>
        <taxon>Pentapetalae</taxon>
        <taxon>rosids</taxon>
        <taxon>Vitales</taxon>
        <taxon>Vitaceae</taxon>
        <taxon>Viteae</taxon>
        <taxon>Vitis</taxon>
    </lineage>
</organism>
<protein>
    <submittedName>
        <fullName evidence="2">Uncharacterized protein</fullName>
    </submittedName>
</protein>
<evidence type="ECO:0000313" key="2">
    <source>
        <dbReference type="EMBL" id="RVW69212.1"/>
    </source>
</evidence>
<proteinExistence type="predicted"/>
<gene>
    <name evidence="2" type="ORF">CK203_060837</name>
</gene>
<reference evidence="2 3" key="1">
    <citation type="journal article" date="2018" name="PLoS Genet.">
        <title>Population sequencing reveals clonal diversity and ancestral inbreeding in the grapevine cultivar Chardonnay.</title>
        <authorList>
            <person name="Roach M.J."/>
            <person name="Johnson D.L."/>
            <person name="Bohlmann J."/>
            <person name="van Vuuren H.J."/>
            <person name="Jones S.J."/>
            <person name="Pretorius I.S."/>
            <person name="Schmidt S.A."/>
            <person name="Borneman A.R."/>
        </authorList>
    </citation>
    <scope>NUCLEOTIDE SEQUENCE [LARGE SCALE GENOMIC DNA]</scope>
    <source>
        <strain evidence="3">cv. Chardonnay</strain>
        <tissue evidence="2">Leaf</tissue>
    </source>
</reference>